<reference evidence="1" key="1">
    <citation type="submission" date="2021-06" db="EMBL/GenBank/DDBJ databases">
        <authorList>
            <person name="Kallberg Y."/>
            <person name="Tangrot J."/>
            <person name="Rosling A."/>
        </authorList>
    </citation>
    <scope>NUCLEOTIDE SEQUENCE</scope>
    <source>
        <strain evidence="1">AU212A</strain>
    </source>
</reference>
<name>A0ACA9K919_9GLOM</name>
<feature type="non-terminal residue" evidence="1">
    <location>
        <position position="4257"/>
    </location>
</feature>
<keyword evidence="2" id="KW-1185">Reference proteome</keyword>
<protein>
    <submittedName>
        <fullName evidence="1">8464_t:CDS:1</fullName>
    </submittedName>
</protein>
<organism evidence="1 2">
    <name type="scientific">Scutellospora calospora</name>
    <dbReference type="NCBI Taxonomy" id="85575"/>
    <lineage>
        <taxon>Eukaryota</taxon>
        <taxon>Fungi</taxon>
        <taxon>Fungi incertae sedis</taxon>
        <taxon>Mucoromycota</taxon>
        <taxon>Glomeromycotina</taxon>
        <taxon>Glomeromycetes</taxon>
        <taxon>Diversisporales</taxon>
        <taxon>Gigasporaceae</taxon>
        <taxon>Scutellospora</taxon>
    </lineage>
</organism>
<accession>A0ACA9K919</accession>
<comment type="caution">
    <text evidence="1">The sequence shown here is derived from an EMBL/GenBank/DDBJ whole genome shotgun (WGS) entry which is preliminary data.</text>
</comment>
<gene>
    <name evidence="1" type="ORF">SCALOS_LOCUS1557</name>
</gene>
<evidence type="ECO:0000313" key="2">
    <source>
        <dbReference type="Proteomes" id="UP000789860"/>
    </source>
</evidence>
<feature type="non-terminal residue" evidence="1">
    <location>
        <position position="1"/>
    </location>
</feature>
<evidence type="ECO:0000313" key="1">
    <source>
        <dbReference type="EMBL" id="CAG8459731.1"/>
    </source>
</evidence>
<dbReference type="EMBL" id="CAJVPM010001112">
    <property type="protein sequence ID" value="CAG8459731.1"/>
    <property type="molecule type" value="Genomic_DNA"/>
</dbReference>
<dbReference type="Proteomes" id="UP000789860">
    <property type="component" value="Unassembled WGS sequence"/>
</dbReference>
<proteinExistence type="predicted"/>
<sequence length="4257" mass="484742">HKLCGIARIEIIRAKNLRQADTWFGGGSSDPYVRITNISTSLVFGQSRIIYCNCNPIWREVFYIPIYDIREKFNLQVFDYNAYFKHSFLGFYILDLKSIIKELPDGSLKGKQLNLDANLTYKGSSRGKLSFSADFFSLSEFDNDSEIITTTNVANKHLYLITTYQLECGCFELTDSLAKLFNFSSKDDLIKAFSAHVQNDKEVLNLDHNIWVTVLVTSFLKALMWDKCREWLNIYNSAESWLSETILDIDVEERLYDYSNKFVIKRFEVTKWVDDDQKRSLGLISISKKPITRRYVTIRIVRRFITYQNESGCFELTTQLAESLGFNSIEEAKQHYETHFSSQSPRIAQLDAHVWNTAILIWYLRYVLVDFRSEWAEVHPKAYDWLCEQVKDDKAREELLEAAKIFVVKRFEVDQSAIKEDKTFKIKAKDSRSRGIDFEVDHFSHNDEVIGIIKIIVKCAKDLRESDSWFNISNPDPYIRIVNAAGNEIARSSVNHGTVNPEWNEIYFVSIHSPGEKISFEIFDENLFIADKPLGIYVLDTSILVKNEESKCINDWFPLQIGNKPVKGKLNLEYQLFPTSFTDGEKFVFTKDSITAQHLYILISSRKANRSFEFSDKLARFFNYKSCKELKEGFTKHISSNKDILNCDLTILSTALTITYFKVLCWKYYGEWKRIIEDSEVWLSKEINNIEIENQLYDLCKKFIYNRFNINIKNLDKAQLEIIDTAKQTIITRKIITIRYIRTLISHQNKDGCIDLNEKVADYYGFKNVDEFKQHLEKFFKTERVTKIHYNVWVTACTIWYLRLVAVDHRNEWISNYEKLSEWLTKQCNGDNELENEVMGCAREFIASRYEVDNGAIEADNSFITAVKTKEIARKEEANKTKAKSFFGGIYEAAAKLGDQIEDVLTFNKDDHDDHEKAEALIIVEESATPEKCKEIISDQKEDGCIELSDLVCNELDVPKEEIIRTIQKKITNIKLKSPEFSSSIKTAINIAYLKKAASQYKGEWEDKYNKACEYLSKQINDADAEKELLECAGNYVVENCTKKVIKNKKRNAIVTVRNLTTPEKCENVVSNQKDNGCFEVNETICNELDIPVTEVVTKVKTRTKNKKLKSPESESWWKTALTISYLKVTAPHHENKWKDKCDKAKEYLSKQIGDADVEKEILDCTDKFVVDNITKKVEKDHKKNVAITIIKESSSPEKCEEIVSNQKEDGSIELGDSICKELDTPKEEIITTIKKNITNIKLQLPDLSSSLTTAINISYLKNAASQHKGEWEDKYKKAREYLSNQIGDKDAEEELLECADKYVVDKVIDEHKKYVIANKKDEISKELKSKKTKSFFGGIYEAAAKLGDQIEDVITFNKDDHDDHEKAEALIIVEESASPEKCKEIISDQKDDGCIELSDSVCNELDAPKEEIISTIQKKINHIKLKSPEFSSSLATAINISYLKKAASQYEGQWIDKYNKAREYLSKQIGDANAEKELLECADNYVVENCTKKVIKDKKRNAIVIIRNFITPEKCEKAVSNQEDNGSFEVDETICKELDVPITEVVTKVKTLTKNKKLKPSESESWWKTALTISYLKAAAPHHENLWKDKCDKAKEYLSKQIGDADAEKEILDCTDKYVIDTITKKVEKDHKKNVAITIVQESVSPEKCREIVSNQKEDGSIELNDSVCKELDAPKEEMITTIKKNITNTKLQLPEFSSTLATALNLSYLKNTASQYKVGWEDKYNKAREYLSNQIGDKDAEELLECTDKYVIDKATSKVIEEHKEDVITLKKDEIPRELKKESKKESKKVLSFFGGIYAAAAKLGDQIEDTLTFNKDDHDDHEKAEALIVVEYSASPEKCKEIISDQKDDGCIELRQWIDKYNKAREYLSKQIGDANAEKELLECTGNYVVENCTKKVIKDKKRNAIVTVRNLTTPEKCEKVVSNQKDNGSFEIDETICNELDIPITKIVTKVKTRTKNKKLKSPESESWWKTALTISYLKATAPHHENKWKAKCDKAREYLSGQIGDVDAEKEILDCTDKYVVDNITKKVEKDHKKDVAISIIQESVSPEKCKEIASNQKEDGSIELGDSICKELDAPKEEIITTIKKNISNIKLQLPDLSSSLTTAINISYLKNAASQHKGEWEDKYNKACEYLSKQIGDKDAEKKLLECADEYVVDKITNKVIVEQKKDVISLKKDEIPKELKSKKGKSFFGGIYEAAAKLGDQIEDVITFNKDNHDDHEKAEALVIVEESASPEKCKEIISDQKDDGCIELNDSVCNELDAPKEEIISTIQKKISNIKLKSPEFSSSLATAINISYLKKAASQHKGEWVDQYNKAREYLSKQIGDVNAEKELLECADNYVVENCTKKVIKDKKRNAIVTFQNSTTPEKCEEILSSQKDDGSFEVNKTNIREEITNVKTRTKNKKLKSPESESWWKTALTISYLKVAAPHHENKWKDKCDKAREYLSKQIGDADAEKEILDCTDKYFVDHITKIVEKDHKKDVAISIIQESASPEKCEEIVSNQKEDGSIELGDSICKELDAPKEEIITTIQKNITNIKLQLPELSSSLTTAINLSYLKNAASQYKGEWEDKYNKAREYLSNQIGDKDAEEELLECADKYVIDKVIEEQKEDVIALNKIPKELKSKKGKSFFGGIYEAATKLGDQIEDALTFNKDDHDDHEKAEALVIVEESASPEKCEEILSEQKDDGCIELNDSVCNELDAPKEEIITTIQKKITNIKLKSPEFSSSLTTAINISYLKNAASKYEGQWIDKYNKAREYLSKQIGDANAEKELLECADNYVVENCTKKVIKDKKRNAIATVQNSTTPEKCEGAVANQKDNGSFEISDTVCKELDVPVIEVVTKVKTQTKNKKLKSPESVSWWKTALTISYLKVSAPHHESLWKDKCDKAREYLSKQIGDADIEKEILDCTDKYVVDNITKKVEKDHKQNVAITIIQESTSPEKCEEIVSNQKEDGSIELNDSVCKELDAPKEEMITTIKKNITNAKLQLPELSSSLATAINLSYLKNVASQYKGEWEDKYTKAREYLSNQIGDKDAEEELLECADKYVVDKATIKVIEEHKEDVISLKEDEIPKELNKEPKKESKKVLSFFGGIYEAATKLGDQIEDVITFNKDDHDDHEKAEALVIVEESTSPEKCEEILSDQKDDGCIELNDSVCNELDAPKEEIITSIQKKISNIKLKSPEFSSSLSTAINISYLKKAASQYEGQWIDKYNKAREYLSKQVGDANAEKELLECADNYVVENCTKKVIKDKKRNAIVTIQSSTTPEKCEDAVSNQNDNGSFEITETICKELDVPITEVVTNVKTCTKNKKLKPSESEAWWKTALTISYLKVTAPHHENLWKDKCDKAREYLSKQIGDADAEKEILDCTDKYVIDTITKKVEKDHKKNVAITIVQESVSSEKCKEIVSNQKEDGSIELDDSVCKELDTPKEEIITTIKKNITNTKLQLPELSSTLTTAINLSYLKNAASKYKGEWEDKYNKAREYLSNQIGDKDAEEELLECADKYVVNKVTNKVIEEKKEDVITLKKDEITRELKKESKKESKKVLSFFGGIYETAAKLGDQIEDALTFNKDNHDDHEKAEALIVVEESTSPEKCEEIISDQKDDGCIELSDSVCNELDVPKEEIITTIQKKITNIKLKSPEFSSSLATAINLSYLENAASKYEGQWIDKYNKAREYLSKQIGDADAEKELLDCADNYVVANCTKKVIKDKKRKAVVTVRNLTTPEKCENVVSNQKDNGSFEIVKTICEEIDIPVTEVVTKVKTQTKNKKLKSPESESWWKTALTISYLKVSAPHHENLWKDKCDKALKYLSEQIGDADIEKEILDCTDKYVVDNITKKVEKDHKKDVAITIINESTSPEKCREITSNQKEDGSIELGDSICKELDAPKEEIIDTIKKNISNIKLKLPDLSSSLTTAINISYLKNAASQHKGEWEDKYNKAREYLSNQISDKDAEEKLLECADKYVVDNITNKVIEEQKKDVITLKKIPKELESKKGKSFFGGIYEAAAKLGDQIEDALTFNKDDHDDHEKAEALVIVEKSSSTEKCKEILSDQKDDGCIKLSDSVCNELDAPKEEIITTIQNKISNIKLKSPEFSSSLATAINISYLKNAASQYKGEWVDKYNKAREYLSKQIGDSDAEKELLECTDNYVVENCTKKVIKDKKRNAVVTVQNLTTPEKCENAVSNQKDDGSFEVSETICNELDIPVTEVVIKVKTRTKNKKLKSPESESWWKTALTISYLKVSAPHHE</sequence>